<evidence type="ECO:0000313" key="6">
    <source>
        <dbReference type="EMBL" id="MCO6051957.1"/>
    </source>
</evidence>
<accession>A0ABT1CAW1</accession>
<evidence type="ECO:0000256" key="5">
    <source>
        <dbReference type="SAM" id="Phobius"/>
    </source>
</evidence>
<feature type="transmembrane region" description="Helical" evidence="5">
    <location>
        <begin position="143"/>
        <end position="163"/>
    </location>
</feature>
<feature type="transmembrane region" description="Helical" evidence="5">
    <location>
        <begin position="118"/>
        <end position="137"/>
    </location>
</feature>
<feature type="transmembrane region" description="Helical" evidence="5">
    <location>
        <begin position="69"/>
        <end position="98"/>
    </location>
</feature>
<keyword evidence="3 5" id="KW-1133">Transmembrane helix</keyword>
<dbReference type="NCBIfam" id="NF009407">
    <property type="entry name" value="PRK12768.1"/>
    <property type="match status" value="1"/>
</dbReference>
<comment type="subcellular location">
    <subcellularLocation>
        <location evidence="1">Membrane</location>
        <topology evidence="1">Multi-pass membrane protein</topology>
    </subcellularLocation>
</comment>
<keyword evidence="7" id="KW-1185">Reference proteome</keyword>
<sequence length="238" mass="25608">MIASAASAAISDLLRPESRGLILKTLGLTILLLIAGWFGLRGLFDWWVMPWIDQGVNALPGWAGFLEPLAAIIVGLALAVGLALLLAPATALVAGLFLDEIAEAVEREDYPNDPPGRAMPTLASLVLSVKFLGVVILGNLIALFLLLVPGVNLVAFLLVNGYLLGREFFEFAAMRFRSEQEAKALRRANSGTVFLAGLLIAGWLAVPVLNLTGPFFAAAFMTHLHKALARRERNRLAR</sequence>
<proteinExistence type="predicted"/>
<protein>
    <submittedName>
        <fullName evidence="6">Sulfate transporter family protein</fullName>
    </submittedName>
</protein>
<dbReference type="RefSeq" id="WP_252822009.1">
    <property type="nucleotide sequence ID" value="NZ_JAMXQS010000009.1"/>
</dbReference>
<dbReference type="EMBL" id="JAMXQS010000009">
    <property type="protein sequence ID" value="MCO6051957.1"/>
    <property type="molecule type" value="Genomic_DNA"/>
</dbReference>
<keyword evidence="2 5" id="KW-0812">Transmembrane</keyword>
<organism evidence="6 7">
    <name type="scientific">Mesorhizobium liriopis</name>
    <dbReference type="NCBI Taxonomy" id="2953882"/>
    <lineage>
        <taxon>Bacteria</taxon>
        <taxon>Pseudomonadati</taxon>
        <taxon>Pseudomonadota</taxon>
        <taxon>Alphaproteobacteria</taxon>
        <taxon>Hyphomicrobiales</taxon>
        <taxon>Phyllobacteriaceae</taxon>
        <taxon>Mesorhizobium</taxon>
    </lineage>
</organism>
<dbReference type="Proteomes" id="UP001205906">
    <property type="component" value="Unassembled WGS sequence"/>
</dbReference>
<evidence type="ECO:0000256" key="2">
    <source>
        <dbReference type="ARBA" id="ARBA00022692"/>
    </source>
</evidence>
<dbReference type="InterPro" id="IPR059112">
    <property type="entry name" value="CysZ/EI24"/>
</dbReference>
<comment type="caution">
    <text evidence="6">The sequence shown here is derived from an EMBL/GenBank/DDBJ whole genome shotgun (WGS) entry which is preliminary data.</text>
</comment>
<reference evidence="6 7" key="1">
    <citation type="submission" date="2022-06" db="EMBL/GenBank/DDBJ databases">
        <title>Mesorhizobium sp. strain RP14 Genome sequencing and assembly.</title>
        <authorList>
            <person name="Kim I."/>
        </authorList>
    </citation>
    <scope>NUCLEOTIDE SEQUENCE [LARGE SCALE GENOMIC DNA]</scope>
    <source>
        <strain evidence="7">RP14(2022)</strain>
    </source>
</reference>
<evidence type="ECO:0000256" key="1">
    <source>
        <dbReference type="ARBA" id="ARBA00004141"/>
    </source>
</evidence>
<name>A0ABT1CAW1_9HYPH</name>
<dbReference type="Pfam" id="PF07264">
    <property type="entry name" value="EI24"/>
    <property type="match status" value="1"/>
</dbReference>
<evidence type="ECO:0000313" key="7">
    <source>
        <dbReference type="Proteomes" id="UP001205906"/>
    </source>
</evidence>
<gene>
    <name evidence="6" type="ORF">NGM99_19395</name>
</gene>
<evidence type="ECO:0000256" key="4">
    <source>
        <dbReference type="ARBA" id="ARBA00023136"/>
    </source>
</evidence>
<feature type="transmembrane region" description="Helical" evidence="5">
    <location>
        <begin position="21"/>
        <end position="40"/>
    </location>
</feature>
<keyword evidence="4 5" id="KW-0472">Membrane</keyword>
<evidence type="ECO:0000256" key="3">
    <source>
        <dbReference type="ARBA" id="ARBA00022989"/>
    </source>
</evidence>